<gene>
    <name evidence="3" type="ORF">PSON_ATCC_30995.1.T4030004</name>
</gene>
<organism evidence="3 4">
    <name type="scientific">Paramecium sonneborni</name>
    <dbReference type="NCBI Taxonomy" id="65129"/>
    <lineage>
        <taxon>Eukaryota</taxon>
        <taxon>Sar</taxon>
        <taxon>Alveolata</taxon>
        <taxon>Ciliophora</taxon>
        <taxon>Intramacronucleata</taxon>
        <taxon>Oligohymenophorea</taxon>
        <taxon>Peniculida</taxon>
        <taxon>Parameciidae</taxon>
        <taxon>Paramecium</taxon>
    </lineage>
</organism>
<feature type="transmembrane region" description="Helical" evidence="2">
    <location>
        <begin position="111"/>
        <end position="132"/>
    </location>
</feature>
<evidence type="ECO:0000256" key="1">
    <source>
        <dbReference type="SAM" id="MobiDB-lite"/>
    </source>
</evidence>
<protein>
    <submittedName>
        <fullName evidence="3">Uncharacterized protein</fullName>
    </submittedName>
</protein>
<reference evidence="3" key="1">
    <citation type="submission" date="2021-01" db="EMBL/GenBank/DDBJ databases">
        <authorList>
            <consortium name="Genoscope - CEA"/>
            <person name="William W."/>
        </authorList>
    </citation>
    <scope>NUCLEOTIDE SEQUENCE</scope>
</reference>
<name>A0A8S1RXP7_9CILI</name>
<evidence type="ECO:0000313" key="4">
    <source>
        <dbReference type="Proteomes" id="UP000692954"/>
    </source>
</evidence>
<accession>A0A8S1RXP7</accession>
<evidence type="ECO:0000256" key="2">
    <source>
        <dbReference type="SAM" id="Phobius"/>
    </source>
</evidence>
<sequence>MVHIQMIYHMEKEYSGLKTKNILVNGIKEKKYQINNDYYINGIGWYQGSHCDYYLGQWENGRCFGFCIYMKIYIKLINILDILAILQMILNMVIVKSILRMVIILRENIKMVNLMVMVNFIGIIVIVIRVNLQKDLEFGKVKYKKEQIQIKDNMQMIKNGEKEYLNMLMELNIKVILLMIKCWGYGEIIWQDKAIYKGYWLNGLKEGEGIYEYDTLILKGNWKINQLQTIDNVRVSLNQFLQQHNLKEINENQEIQSQMADEPDQDEIGDLF</sequence>
<dbReference type="Proteomes" id="UP000692954">
    <property type="component" value="Unassembled WGS sequence"/>
</dbReference>
<dbReference type="EMBL" id="CAJJDN010000403">
    <property type="protein sequence ID" value="CAD8131194.1"/>
    <property type="molecule type" value="Genomic_DNA"/>
</dbReference>
<keyword evidence="2" id="KW-1133">Transmembrane helix</keyword>
<feature type="transmembrane region" description="Helical" evidence="2">
    <location>
        <begin position="79"/>
        <end position="99"/>
    </location>
</feature>
<keyword evidence="2" id="KW-0472">Membrane</keyword>
<keyword evidence="4" id="KW-1185">Reference proteome</keyword>
<dbReference type="AlphaFoldDB" id="A0A8S1RXP7"/>
<feature type="compositionally biased region" description="Acidic residues" evidence="1">
    <location>
        <begin position="261"/>
        <end position="272"/>
    </location>
</feature>
<proteinExistence type="predicted"/>
<keyword evidence="2" id="KW-0812">Transmembrane</keyword>
<comment type="caution">
    <text evidence="3">The sequence shown here is derived from an EMBL/GenBank/DDBJ whole genome shotgun (WGS) entry which is preliminary data.</text>
</comment>
<feature type="region of interest" description="Disordered" evidence="1">
    <location>
        <begin position="253"/>
        <end position="272"/>
    </location>
</feature>
<evidence type="ECO:0000313" key="3">
    <source>
        <dbReference type="EMBL" id="CAD8131194.1"/>
    </source>
</evidence>